<feature type="transmembrane region" description="Helical" evidence="1">
    <location>
        <begin position="1294"/>
        <end position="1315"/>
    </location>
</feature>
<feature type="transmembrane region" description="Helical" evidence="1">
    <location>
        <begin position="42"/>
        <end position="65"/>
    </location>
</feature>
<evidence type="ECO:0000313" key="3">
    <source>
        <dbReference type="Proteomes" id="UP000597762"/>
    </source>
</evidence>
<feature type="transmembrane region" description="Helical" evidence="1">
    <location>
        <begin position="1707"/>
        <end position="1727"/>
    </location>
</feature>
<feature type="transmembrane region" description="Helical" evidence="1">
    <location>
        <begin position="1134"/>
        <end position="1155"/>
    </location>
</feature>
<dbReference type="EMBL" id="CAHIKZ030000739">
    <property type="protein sequence ID" value="CAE1236277.1"/>
    <property type="molecule type" value="Genomic_DNA"/>
</dbReference>
<protein>
    <submittedName>
        <fullName evidence="2">Uncharacterized protein</fullName>
    </submittedName>
</protein>
<keyword evidence="1" id="KW-0812">Transmembrane</keyword>
<dbReference type="Proteomes" id="UP000597762">
    <property type="component" value="Unassembled WGS sequence"/>
</dbReference>
<keyword evidence="1" id="KW-0472">Membrane</keyword>
<feature type="transmembrane region" description="Helical" evidence="1">
    <location>
        <begin position="1762"/>
        <end position="1784"/>
    </location>
</feature>
<keyword evidence="1" id="KW-1133">Transmembrane helix</keyword>
<feature type="transmembrane region" description="Helical" evidence="1">
    <location>
        <begin position="2683"/>
        <end position="2703"/>
    </location>
</feature>
<reference evidence="2" key="1">
    <citation type="submission" date="2021-01" db="EMBL/GenBank/DDBJ databases">
        <authorList>
            <person name="Li R."/>
            <person name="Bekaert M."/>
        </authorList>
    </citation>
    <scope>NUCLEOTIDE SEQUENCE</scope>
    <source>
        <strain evidence="2">Farmed</strain>
    </source>
</reference>
<organism evidence="2 3">
    <name type="scientific">Acanthosepion pharaonis</name>
    <name type="common">Pharaoh cuttlefish</name>
    <name type="synonym">Sepia pharaonis</name>
    <dbReference type="NCBI Taxonomy" id="158019"/>
    <lineage>
        <taxon>Eukaryota</taxon>
        <taxon>Metazoa</taxon>
        <taxon>Spiralia</taxon>
        <taxon>Lophotrochozoa</taxon>
        <taxon>Mollusca</taxon>
        <taxon>Cephalopoda</taxon>
        <taxon>Coleoidea</taxon>
        <taxon>Decapodiformes</taxon>
        <taxon>Sepiida</taxon>
        <taxon>Sepiina</taxon>
        <taxon>Sepiidae</taxon>
        <taxon>Acanthosepion</taxon>
    </lineage>
</organism>
<feature type="transmembrane region" description="Helical" evidence="1">
    <location>
        <begin position="2100"/>
        <end position="2123"/>
    </location>
</feature>
<feature type="transmembrane region" description="Helical" evidence="1">
    <location>
        <begin position="2652"/>
        <end position="2671"/>
    </location>
</feature>
<accession>A0A812BLZ5</accession>
<sequence>MPFSSSSSFILLSPLLLLISLPPLHIVLLPSLPSILPNFLPFTTPFSFLFLIYSPLLNILPFSLASAPSQIYPPPPLLLTPLFPPLHCQLTFLPVPSCSEFSPPFTPFPSFPIISLLFSNILPILSRLQLLHKSYLPLSLLLTPLFPPSSHCQLTFLPLLHQILSPPPLLVTFSSSSSNFPPCLPFPPFPSPLSTFAIPFRHCLPLSLPSPSPPLHISLPPPPIISPISLFLPFMLLCSSPTFSILPPPLKFSPPPPFPPLFTSSFQLTFLPVPCSNFLPFHYSLSPSFNNLLSSSPFCPFSLSQLLLKIYLPSSFFSPSFLFTFSAYLPPRPILFHFLPFPTPFPPPFNVTLPLLQHFAILSRLSSFIKSYLPSSLLLPSLLPLHIVSLPSPPSHPVHNFLPFPTPFPPFSIIYSPLLNILPFSLASANPPPPLLSPLSFLLFTNPPRQFPVFTTPFPPLPSLSQLLLSWLLLLSSPFFSNFLSSSSHFPIFTFFPPLPLPPLLQFLPPLSSSSHIFNFLPPFCSSPLCLNTPSINPISPASPSSHPLFPPSSLSTYLPPRPILFCSSPLSPLSFLFLPLLPIFILSPSQLLHNPSPPSPLLLTPLLSSHCNTFLPVPSCSVSPPFPPLLPSSHPCKIFSSLLLTSSFVSLLPPPSHPLLHHLSPLLPSSHPSFLPLHFQLTFLPIPSCSIFSPFLAPFPSFPITLSSPTFCHSLSRLRSFINPISPPSLLLTPLFPPLHFQLTFLPQSCSQFPPPFTSPFPLPFNNLLLFSTFCHSLSSAPSLVPLPLLPSPLFPPLHIFSLPSPRPILLPSSPSHPVHFLPFLSPFPLLSIISSPLLNILPFLSLLHKIPCLPPSPFFSPLFPPSSHCQLTFSPIPSCSVFPPPFLPFPPFSNLLSSSPTFCHSLSPQLLHKILSPPPPLLLTPLFPPLHIVSLPSSPSHPVLFFSPFFLLPPFNNFTPLLQHFAILSPQLLHKILSPLLPFFSPLFSSLFTLSSLPSSPSSCSQFSPPFLLLSLLSIFSLLFSFAILSPQLLLKSISPSPFFSPLSFLPLHICQTPSSPSHLLFNFLPLSLSPFPLLSIIYSPLLQHFALLSLLNPSLIPISPSSPSSPPLSFLPLPIVSLPSSPVPSVLFLPFLLLSLLSIIYSLFSNILPFSLASLLLKIPIPPSPSSHPSFPPLHILPFPPFNVLLSSSPFAILSPQILHNPISPSSPSSPLSFLPLHIVSLPSSPSHPLLPSKSYSPPPLLLTPLSSSSHCPAYLPPRPILFQFPPPLQLPFPSLSIIYSPLLQHFAILSLLLLLKSYLPLLPFFLFSPPLHIVQPFLPVPSPVLSFIKSYLPPSSPSHPSLPPHCTPLSSSLSPPFNNLLSSSPLLSPILLSSHCQLTFLNPISQFLPFFSPLFFPPSLFTFLPSSPPFNNFLSSSLSCCFAILSLLSSFHKSYLPLLPFFSPLFPPLHIVSLPSSPSYPLTFLPVPSCSNFSPFTTPFSPPFNNFTLLFSNILPFFSPPQLLHKIPISPPPLLLTLSFLPLPHLSSCSQFSSPFPSSFHNFLSPPFSPQLLHKIPPLLPFSPFPLLSNMQFSSPFPFPSFSLLFLQHFAILSLLSSFIKSYLPLLPFFSPLSFLLFTLSAYLPPRPILFTIFSPFHYSLSPPFNNLLSSSPTSPKFCHSLSPLFPPFIKSYLPLLPFFSPLSFLPLHISAYLPPRPILFILTFLPVPSCSQFLPFHYSLSPPFNNLLSSSPIFCHSLSPQLLHKSYLPSSPFFSPLSFLLFTLSAYLPPCPILFKFSPPFTTPFPLLFNNLLSSSPTFCHSLSPQLLHKNPISPPPFFSPLSPPPLHILLHKILSPLLPFFSPSLSSSSLSAYLPPRPILFHNFLPLSPTPFPSFPIIYSPLLQHLLFLSPQLLPAILSPLSPSSHPSFPPLHIVSLPSSHPSCSQFSPPFFTPFPSLSIISLLFSNILPFSLSSAPSQNPISPPPLLLTPLFPLFTLSLLPSSPSHPLLHLKSISPLLPFFSPLSFLLFPICPYLPSPVPSCSQFSPPFLLPFPPFNNFTLLFSNILPFSLASAPSSIPISPPSPSSHPSLSSSSHCQLTFLPRPILSFINPISPSSLLLTLSFLLFTLSAYLPPPSHPVHVFSPFPTPFPLLSIIYSPLLQHFAILSLLSSFIKSYLPLLPFFSPLSFLLFTLSAYLPPRPILFTIFSPFHNSLSPPFNNLLSSSPTFCHSLSPQLLPNPISPSPLLLTPSLSPLHIVSLPSSPSICSTISSPFPLPSPQLSIIYSPLLPTFCILSLLSSFTNPISPPPSSHPLFPPLHIVQHLPPRHPVHNFSPFHNSFPLLSIIYSPLLQHFAILSPPTPSLKSYLPLLPSSSHPLLPLHIVSLPSSPSHPPFFYPSLSNSLPLSLQFPFPSFFSIIYSPLLQHFAILLSPPAPSIKSYLPPPLLLHPSLSSSSLSTYLPPIQSCSQFPPLSQLPFPLFNNLLSSSPTFCHSLSPQLLHKNPISPAPFFSPSSFPPLPLSTPPSSPSFLKSLLSPPPSSSPLFPPLPFVTYLLPVNPVLISSPFLLPFPPPFNNLLSSSPACFCPFSLSSDPSSLSSSLPLPSLPPHIVQLTFLPVPSSPFAVPTLPSPPSHLSFPPPLTFVSLPSSPSHPVQFSPPFPNSLFLLSIIYSPLLPTFLPFSLSSSFIKSCLLLLLSPLSFLLFTLSAYLLPVQSCSFLFPFSFPLLSIIYSPLLQHLPFLSPQSLPINPVSLPPSSHLSSSSSHFVKLLYPRPVLSFIKSYLPPPSFFFSPLFPPLHICQTPSSPSFIKSCLPSPSSHPSFHPLHIVSFLPSPSIVQLLPLPLSPLSNLSLFSNIFLPFLKSYPPPPLLLNNSSSSHSLHPFFLAFNKILSPPPPLLLPSLSSSSHCQLTLPIQSCLVFPPFSYSFSPPFISLSSPTFCPFLSRLSSFIKSYLPLLPFFSPLHPPLPFVKLTFLPVQSSPSLKYLPSSLLLLFLFLLFIVAYLPPRPILSFIKSYPPLLPFFSPLFPPLHCQSLPFSPSNPVPQFLPFTTPFSPPFVIYSPLLPTCLHSFSPPSSFINPISPLLIFSPLSFLPLHICSFSSPSNPISTISPPFLSPFPLLSIIYSHSSQTFAISLSPPSSFLKSLPLLPSSHPLSFLPSSHCHFLPSPPHPPSCSIFLPPFTPFPPPNNYSPLLNILPFSLASAPS</sequence>
<comment type="caution">
    <text evidence="2">The sequence shown here is derived from an EMBL/GenBank/DDBJ whole genome shotgun (WGS) entry which is preliminary data.</text>
</comment>
<proteinExistence type="predicted"/>
<feature type="transmembrane region" description="Helical" evidence="1">
    <location>
        <begin position="1681"/>
        <end position="1700"/>
    </location>
</feature>
<feature type="transmembrane region" description="Helical" evidence="1">
    <location>
        <begin position="1066"/>
        <end position="1088"/>
    </location>
</feature>
<keyword evidence="3" id="KW-1185">Reference proteome</keyword>
<feature type="transmembrane region" description="Helical" evidence="1">
    <location>
        <begin position="2168"/>
        <end position="2189"/>
    </location>
</feature>
<feature type="transmembrane region" description="Helical" evidence="1">
    <location>
        <begin position="2977"/>
        <end position="2996"/>
    </location>
</feature>
<name>A0A812BLZ5_ACAPH</name>
<feature type="transmembrane region" description="Helical" evidence="1">
    <location>
        <begin position="1013"/>
        <end position="1031"/>
    </location>
</feature>
<feature type="transmembrane region" description="Helical" evidence="1">
    <location>
        <begin position="1611"/>
        <end position="1632"/>
    </location>
</feature>
<gene>
    <name evidence="2" type="ORF">SPHA_20136</name>
</gene>
<feature type="transmembrane region" description="Helical" evidence="1">
    <location>
        <begin position="1585"/>
        <end position="1604"/>
    </location>
</feature>
<evidence type="ECO:0000313" key="2">
    <source>
        <dbReference type="EMBL" id="CAE1236277.1"/>
    </source>
</evidence>
<evidence type="ECO:0000256" key="1">
    <source>
        <dbReference type="SAM" id="Phobius"/>
    </source>
</evidence>
<feature type="transmembrane region" description="Helical" evidence="1">
    <location>
        <begin position="2143"/>
        <end position="2161"/>
    </location>
</feature>